<evidence type="ECO:0000256" key="8">
    <source>
        <dbReference type="PROSITE-ProRule" id="PRU00042"/>
    </source>
</evidence>
<evidence type="ECO:0000313" key="12">
    <source>
        <dbReference type="EMBL" id="KAJ6620122.1"/>
    </source>
</evidence>
<evidence type="ECO:0000256" key="9">
    <source>
        <dbReference type="SAM" id="MobiDB-lite"/>
    </source>
</evidence>
<comment type="subcellular location">
    <subcellularLocation>
        <location evidence="1">Cell membrane</location>
        <topology evidence="1">Multi-pass membrane protein</topology>
    </subcellularLocation>
</comment>
<proteinExistence type="predicted"/>
<evidence type="ECO:0000256" key="1">
    <source>
        <dbReference type="ARBA" id="ARBA00004651"/>
    </source>
</evidence>
<evidence type="ECO:0000256" key="10">
    <source>
        <dbReference type="SAM" id="Phobius"/>
    </source>
</evidence>
<dbReference type="Pfam" id="PF00096">
    <property type="entry name" value="zf-C2H2"/>
    <property type="match status" value="1"/>
</dbReference>
<dbReference type="Proteomes" id="UP001151699">
    <property type="component" value="Unassembled WGS sequence"/>
</dbReference>
<feature type="region of interest" description="Disordered" evidence="9">
    <location>
        <begin position="196"/>
        <end position="235"/>
    </location>
</feature>
<feature type="compositionally biased region" description="Acidic residues" evidence="9">
    <location>
        <begin position="203"/>
        <end position="229"/>
    </location>
</feature>
<evidence type="ECO:0000313" key="13">
    <source>
        <dbReference type="Proteomes" id="UP001151699"/>
    </source>
</evidence>
<keyword evidence="8" id="KW-0863">Zinc-finger</keyword>
<feature type="transmembrane region" description="Helical" evidence="10">
    <location>
        <begin position="490"/>
        <end position="507"/>
    </location>
</feature>
<feature type="transmembrane region" description="Helical" evidence="10">
    <location>
        <begin position="553"/>
        <end position="576"/>
    </location>
</feature>
<dbReference type="GO" id="GO:0008270">
    <property type="term" value="F:zinc ion binding"/>
    <property type="evidence" value="ECO:0007669"/>
    <property type="project" value="UniProtKB-KW"/>
</dbReference>
<dbReference type="GO" id="GO:0005886">
    <property type="term" value="C:plasma membrane"/>
    <property type="evidence" value="ECO:0007669"/>
    <property type="project" value="UniProtKB-SubCell"/>
</dbReference>
<evidence type="ECO:0000256" key="3">
    <source>
        <dbReference type="ARBA" id="ARBA00022692"/>
    </source>
</evidence>
<keyword evidence="8" id="KW-0862">Zinc</keyword>
<name>A0A9Q0MHX2_9DIPT</name>
<feature type="transmembrane region" description="Helical" evidence="10">
    <location>
        <begin position="746"/>
        <end position="773"/>
    </location>
</feature>
<keyword evidence="2" id="KW-1003">Cell membrane</keyword>
<reference evidence="12" key="1">
    <citation type="submission" date="2022-07" db="EMBL/GenBank/DDBJ databases">
        <authorList>
            <person name="Trinca V."/>
            <person name="Uliana J.V.C."/>
            <person name="Torres T.T."/>
            <person name="Ward R.J."/>
            <person name="Monesi N."/>
        </authorList>
    </citation>
    <scope>NUCLEOTIDE SEQUENCE</scope>
    <source>
        <strain evidence="12">HSMRA1968</strain>
        <tissue evidence="12">Whole embryos</tissue>
    </source>
</reference>
<keyword evidence="4 10" id="KW-1133">Transmembrane helix</keyword>
<dbReference type="AlphaFoldDB" id="A0A9Q0MHX2"/>
<keyword evidence="7" id="KW-0325">Glycoprotein</keyword>
<dbReference type="PROSITE" id="PS50157">
    <property type="entry name" value="ZINC_FINGER_C2H2_2"/>
    <property type="match status" value="3"/>
</dbReference>
<dbReference type="OrthoDB" id="6736165at2759"/>
<dbReference type="Gene3D" id="3.30.160.60">
    <property type="entry name" value="Classic Zinc Finger"/>
    <property type="match status" value="3"/>
</dbReference>
<feature type="domain" description="C2H2-type" evidence="11">
    <location>
        <begin position="325"/>
        <end position="353"/>
    </location>
</feature>
<dbReference type="SUPFAM" id="SSF53850">
    <property type="entry name" value="Periplasmic binding protein-like II"/>
    <property type="match status" value="1"/>
</dbReference>
<organism evidence="12 13">
    <name type="scientific">Pseudolycoriella hygida</name>
    <dbReference type="NCBI Taxonomy" id="35572"/>
    <lineage>
        <taxon>Eukaryota</taxon>
        <taxon>Metazoa</taxon>
        <taxon>Ecdysozoa</taxon>
        <taxon>Arthropoda</taxon>
        <taxon>Hexapoda</taxon>
        <taxon>Insecta</taxon>
        <taxon>Pterygota</taxon>
        <taxon>Neoptera</taxon>
        <taxon>Endopterygota</taxon>
        <taxon>Diptera</taxon>
        <taxon>Nematocera</taxon>
        <taxon>Sciaroidea</taxon>
        <taxon>Sciaridae</taxon>
        <taxon>Pseudolycoriella</taxon>
    </lineage>
</organism>
<dbReference type="EMBL" id="WJQU01004036">
    <property type="protein sequence ID" value="KAJ6620122.1"/>
    <property type="molecule type" value="Genomic_DNA"/>
</dbReference>
<dbReference type="PROSITE" id="PS00028">
    <property type="entry name" value="ZINC_FINGER_C2H2_1"/>
    <property type="match status" value="4"/>
</dbReference>
<keyword evidence="13" id="KW-1185">Reference proteome</keyword>
<keyword evidence="5 10" id="KW-0472">Membrane</keyword>
<evidence type="ECO:0000256" key="5">
    <source>
        <dbReference type="ARBA" id="ARBA00023136"/>
    </source>
</evidence>
<evidence type="ECO:0000259" key="11">
    <source>
        <dbReference type="PROSITE" id="PS50157"/>
    </source>
</evidence>
<evidence type="ECO:0000256" key="4">
    <source>
        <dbReference type="ARBA" id="ARBA00022989"/>
    </source>
</evidence>
<gene>
    <name evidence="12" type="primary">ZNF768</name>
    <name evidence="12" type="ORF">Bhyg_17177</name>
</gene>
<protein>
    <submittedName>
        <fullName evidence="12">Zinc finger protein</fullName>
    </submittedName>
</protein>
<sequence length="784" mass="90413">MVHAEPDNDLLEPMNNQTIVDFAPPTDDFISVVDMSTLICTNFNGTNSQDQCNDLDDQMEVKFQPMMPLTVELMKRKSLYYMGLEQSLFFRLLQIIKSTTRETSESFLEMKIMLTLRKQRLNEEFEALGDLFDIDKVAAQKYYAESQDLVSSLFHSMTSIKPHGEERVDQPTTESFVVRHLKLEDDADAFDDLKKKYKGQPENDSDFDSDDFTDSDADDSDDFDSDGSDSDTKSKRDRVKCPICRKSVGRLNYHMETNHLNPQHLNKTICGLCFSKFKTHKQLRQHQLDSHNGDSCVCDVCGRMFQKFSAVKEHILNVHSKLKPFLCDICGTGYASLAKLNVHKNTTHYQIRNHACDLCSKKYFQADQLQAHIRSAHTKERPFTCRFDGCNKSFGRFDGVEYRLVREITKSWKIQHILRDKPHLGKTPFETTIDDLKNYTSDLAMCSVWLTGFDKKIDTSTHYSRQCGTLMVPKPKHLSKITAIYRTLKLNSWLTFGLFFFIVVILLRTSATFFHVSQSLHSDLSGSFLDVMNIATAHGAASLWKQQPRSTKILLMSWTFVCSLLGICYATIYTSYLAKPGYEKLINSVEDFVENDMYFGSFRIAPDLQSSLNASSIPSYHNLLKRFHVFASISDAETDLASRKFGIYAGIEYKKYFVSYSWIKHMNLISSFRLINKLCIFNYYTVFGLQKFSPYTELFSKYALQFQEHGITDFWYDTIYRQKNISFDSFFEDYPRESKEPIALQFASISGAILVLLVSHTISIVVFVCELGVKYSQQSYRLQY</sequence>
<accession>A0A9Q0MHX2</accession>
<keyword evidence="3 10" id="KW-0812">Transmembrane</keyword>
<evidence type="ECO:0000256" key="7">
    <source>
        <dbReference type="ARBA" id="ARBA00023180"/>
    </source>
</evidence>
<keyword evidence="8" id="KW-0479">Metal-binding</keyword>
<dbReference type="InterPro" id="IPR036236">
    <property type="entry name" value="Znf_C2H2_sf"/>
</dbReference>
<dbReference type="InterPro" id="IPR013087">
    <property type="entry name" value="Znf_C2H2_type"/>
</dbReference>
<dbReference type="SUPFAM" id="SSF57667">
    <property type="entry name" value="beta-beta-alpha zinc fingers"/>
    <property type="match status" value="2"/>
</dbReference>
<dbReference type="SMART" id="SM00355">
    <property type="entry name" value="ZnF_C2H2"/>
    <property type="match status" value="5"/>
</dbReference>
<keyword evidence="6" id="KW-0675">Receptor</keyword>
<feature type="domain" description="C2H2-type" evidence="11">
    <location>
        <begin position="296"/>
        <end position="324"/>
    </location>
</feature>
<comment type="caution">
    <text evidence="12">The sequence shown here is derived from an EMBL/GenBank/DDBJ whole genome shotgun (WGS) entry which is preliminary data.</text>
</comment>
<evidence type="ECO:0000256" key="6">
    <source>
        <dbReference type="ARBA" id="ARBA00023170"/>
    </source>
</evidence>
<dbReference type="InterPro" id="IPR052192">
    <property type="entry name" value="Insect_Ionotropic_Sensory_Rcpt"/>
</dbReference>
<dbReference type="PANTHER" id="PTHR42643:SF35">
    <property type="entry name" value="IONOTROPIC RECEPTOR 68A, ISOFORM A"/>
    <property type="match status" value="1"/>
</dbReference>
<feature type="domain" description="C2H2-type" evidence="11">
    <location>
        <begin position="354"/>
        <end position="382"/>
    </location>
</feature>
<dbReference type="PANTHER" id="PTHR42643">
    <property type="entry name" value="IONOTROPIC RECEPTOR 20A-RELATED"/>
    <property type="match status" value="1"/>
</dbReference>
<evidence type="ECO:0000256" key="2">
    <source>
        <dbReference type="ARBA" id="ARBA00022475"/>
    </source>
</evidence>